<sequence length="87" mass="9593">MICFALFDQGSRTCRLRAGQGPYNGIGLCTAASNVCADRDAFAFWDAFHPSERANRIIVGQIMHGDTDYMHPMNLSTILAVDREGLI</sequence>
<dbReference type="Gene3D" id="3.40.50.1110">
    <property type="entry name" value="SGNH hydrolase"/>
    <property type="match status" value="1"/>
</dbReference>
<proteinExistence type="predicted"/>
<dbReference type="InterPro" id="IPR036514">
    <property type="entry name" value="SGNH_hydro_sf"/>
</dbReference>
<dbReference type="EMBL" id="BQKI01000075">
    <property type="protein sequence ID" value="GJN21592.1"/>
    <property type="molecule type" value="Genomic_DNA"/>
</dbReference>
<protein>
    <recommendedName>
        <fullName evidence="4">GDSL esterase/lipase</fullName>
    </recommendedName>
</protein>
<name>A0AAV5EGA1_ELECO</name>
<dbReference type="AlphaFoldDB" id="A0AAV5EGA1"/>
<dbReference type="PANTHER" id="PTHR45648:SF166">
    <property type="entry name" value="OS02G0617400 PROTEIN"/>
    <property type="match status" value="1"/>
</dbReference>
<evidence type="ECO:0008006" key="4">
    <source>
        <dbReference type="Google" id="ProtNLM"/>
    </source>
</evidence>
<comment type="caution">
    <text evidence="2">The sequence shown here is derived from an EMBL/GenBank/DDBJ whole genome shotgun (WGS) entry which is preliminary data.</text>
</comment>
<keyword evidence="1" id="KW-0378">Hydrolase</keyword>
<dbReference type="GO" id="GO:0016787">
    <property type="term" value="F:hydrolase activity"/>
    <property type="evidence" value="ECO:0007669"/>
    <property type="project" value="UniProtKB-KW"/>
</dbReference>
<evidence type="ECO:0000313" key="3">
    <source>
        <dbReference type="Proteomes" id="UP001054889"/>
    </source>
</evidence>
<reference evidence="2" key="2">
    <citation type="submission" date="2021-12" db="EMBL/GenBank/DDBJ databases">
        <title>Resequencing data analysis of finger millet.</title>
        <authorList>
            <person name="Hatakeyama M."/>
            <person name="Aluri S."/>
            <person name="Balachadran M.T."/>
            <person name="Sivarajan S.R."/>
            <person name="Poveda L."/>
            <person name="Shimizu-Inatsugi R."/>
            <person name="Schlapbach R."/>
            <person name="Sreeman S.M."/>
            <person name="Shimizu K.K."/>
        </authorList>
    </citation>
    <scope>NUCLEOTIDE SEQUENCE</scope>
</reference>
<accession>A0AAV5EGA1</accession>
<dbReference type="InterPro" id="IPR051058">
    <property type="entry name" value="GDSL_Est/Lipase"/>
</dbReference>
<organism evidence="2 3">
    <name type="scientific">Eleusine coracana subsp. coracana</name>
    <dbReference type="NCBI Taxonomy" id="191504"/>
    <lineage>
        <taxon>Eukaryota</taxon>
        <taxon>Viridiplantae</taxon>
        <taxon>Streptophyta</taxon>
        <taxon>Embryophyta</taxon>
        <taxon>Tracheophyta</taxon>
        <taxon>Spermatophyta</taxon>
        <taxon>Magnoliopsida</taxon>
        <taxon>Liliopsida</taxon>
        <taxon>Poales</taxon>
        <taxon>Poaceae</taxon>
        <taxon>PACMAD clade</taxon>
        <taxon>Chloridoideae</taxon>
        <taxon>Cynodonteae</taxon>
        <taxon>Eleusininae</taxon>
        <taxon>Eleusine</taxon>
    </lineage>
</organism>
<gene>
    <name evidence="2" type="primary">gb09082</name>
    <name evidence="2" type="ORF">PR202_gb09082</name>
</gene>
<dbReference type="Proteomes" id="UP001054889">
    <property type="component" value="Unassembled WGS sequence"/>
</dbReference>
<evidence type="ECO:0000256" key="1">
    <source>
        <dbReference type="ARBA" id="ARBA00022801"/>
    </source>
</evidence>
<evidence type="ECO:0000313" key="2">
    <source>
        <dbReference type="EMBL" id="GJN21592.1"/>
    </source>
</evidence>
<dbReference type="PANTHER" id="PTHR45648">
    <property type="entry name" value="GDSL LIPASE/ACYLHYDROLASE FAMILY PROTEIN (AFU_ORTHOLOGUE AFUA_4G14700)"/>
    <property type="match status" value="1"/>
</dbReference>
<keyword evidence="3" id="KW-1185">Reference proteome</keyword>
<reference evidence="2" key="1">
    <citation type="journal article" date="2018" name="DNA Res.">
        <title>Multiple hybrid de novo genome assembly of finger millet, an orphan allotetraploid crop.</title>
        <authorList>
            <person name="Hatakeyama M."/>
            <person name="Aluri S."/>
            <person name="Balachadran M.T."/>
            <person name="Sivarajan S.R."/>
            <person name="Patrignani A."/>
            <person name="Gruter S."/>
            <person name="Poveda L."/>
            <person name="Shimizu-Inatsugi R."/>
            <person name="Baeten J."/>
            <person name="Francoijs K.J."/>
            <person name="Nataraja K.N."/>
            <person name="Reddy Y.A.N."/>
            <person name="Phadnis S."/>
            <person name="Ravikumar R.L."/>
            <person name="Schlapbach R."/>
            <person name="Sreeman S.M."/>
            <person name="Shimizu K.K."/>
        </authorList>
    </citation>
    <scope>NUCLEOTIDE SEQUENCE</scope>
</reference>